<dbReference type="InterPro" id="IPR000792">
    <property type="entry name" value="Tscrpt_reg_LuxR_C"/>
</dbReference>
<protein>
    <submittedName>
        <fullName evidence="4">Helix-turn-helix transcriptional regulator</fullName>
    </submittedName>
</protein>
<reference evidence="4 5" key="1">
    <citation type="submission" date="2017-10" db="EMBL/GenBank/DDBJ databases">
        <title>The new phylogeny of genus Mycobacterium.</title>
        <authorList>
            <person name="Tortoli E."/>
            <person name="Trovato A."/>
            <person name="Cirillo D.M."/>
        </authorList>
    </citation>
    <scope>NUCLEOTIDE SEQUENCE [LARGE SCALE GENOMIC DNA]</scope>
    <source>
        <strain evidence="4 5">IP141170001</strain>
    </source>
</reference>
<keyword evidence="5" id="KW-1185">Reference proteome</keyword>
<dbReference type="Proteomes" id="UP000220340">
    <property type="component" value="Unassembled WGS sequence"/>
</dbReference>
<dbReference type="AlphaFoldDB" id="A0A2A7NS95"/>
<comment type="caution">
    <text evidence="4">The sequence shown here is derived from an EMBL/GenBank/DDBJ whole genome shotgun (WGS) entry which is preliminary data.</text>
</comment>
<dbReference type="SUPFAM" id="SSF48452">
    <property type="entry name" value="TPR-like"/>
    <property type="match status" value="1"/>
</dbReference>
<feature type="domain" description="HTH luxR-type" evidence="3">
    <location>
        <begin position="885"/>
        <end position="948"/>
    </location>
</feature>
<dbReference type="PROSITE" id="PS50043">
    <property type="entry name" value="HTH_LUXR_2"/>
    <property type="match status" value="1"/>
</dbReference>
<dbReference type="PANTHER" id="PTHR16305:SF35">
    <property type="entry name" value="TRANSCRIPTIONAL ACTIVATOR DOMAIN"/>
    <property type="match status" value="1"/>
</dbReference>
<evidence type="ECO:0000313" key="4">
    <source>
        <dbReference type="EMBL" id="PEG53163.1"/>
    </source>
</evidence>
<dbReference type="InterPro" id="IPR036388">
    <property type="entry name" value="WH-like_DNA-bd_sf"/>
</dbReference>
<evidence type="ECO:0000259" key="3">
    <source>
        <dbReference type="PROSITE" id="PS50043"/>
    </source>
</evidence>
<proteinExistence type="predicted"/>
<dbReference type="InterPro" id="IPR016032">
    <property type="entry name" value="Sig_transdc_resp-reg_C-effctor"/>
</dbReference>
<keyword evidence="1" id="KW-0547">Nucleotide-binding</keyword>
<dbReference type="CDD" id="cd06170">
    <property type="entry name" value="LuxR_C_like"/>
    <property type="match status" value="1"/>
</dbReference>
<dbReference type="Gene3D" id="1.25.40.10">
    <property type="entry name" value="Tetratricopeptide repeat domain"/>
    <property type="match status" value="1"/>
</dbReference>
<dbReference type="PANTHER" id="PTHR16305">
    <property type="entry name" value="TESTICULAR SOLUBLE ADENYLYL CYCLASE"/>
    <property type="match status" value="1"/>
</dbReference>
<dbReference type="InterPro" id="IPR041664">
    <property type="entry name" value="AAA_16"/>
</dbReference>
<organism evidence="4 5">
    <name type="scientific">Mycolicibacterium diernhoferi</name>
    <dbReference type="NCBI Taxonomy" id="1801"/>
    <lineage>
        <taxon>Bacteria</taxon>
        <taxon>Bacillati</taxon>
        <taxon>Actinomycetota</taxon>
        <taxon>Actinomycetes</taxon>
        <taxon>Mycobacteriales</taxon>
        <taxon>Mycobacteriaceae</taxon>
        <taxon>Mycolicibacterium</taxon>
    </lineage>
</organism>
<dbReference type="SUPFAM" id="SSF46894">
    <property type="entry name" value="C-terminal effector domain of the bipartite response regulators"/>
    <property type="match status" value="1"/>
</dbReference>
<keyword evidence="2" id="KW-0067">ATP-binding</keyword>
<dbReference type="SMART" id="SM00421">
    <property type="entry name" value="HTH_LUXR"/>
    <property type="match status" value="1"/>
</dbReference>
<dbReference type="InterPro" id="IPR027417">
    <property type="entry name" value="P-loop_NTPase"/>
</dbReference>
<dbReference type="GO" id="GO:0005524">
    <property type="term" value="F:ATP binding"/>
    <property type="evidence" value="ECO:0007669"/>
    <property type="project" value="UniProtKB-KW"/>
</dbReference>
<dbReference type="PROSITE" id="PS00622">
    <property type="entry name" value="HTH_LUXR_1"/>
    <property type="match status" value="1"/>
</dbReference>
<dbReference type="OrthoDB" id="134933at2"/>
<sequence length="948" mass="101164">MDPGDETSPPRPIPAQRILRVADASTGPSRTPIEQKAAGLLGRRAECDAIGKILAEASTGRSGVLVLRGEAGIGKSALLRHARDSAVSLGIRVESSVGVESETQFAFAGLHQLCAPLLSRAETLPDPQQTALDVALGRQGGAAPDRFLVGLAVLNLLAEEGPLLCIVDDAQWLDQASAEVLAFVARRVAAERLVLMFALRDPCEHGRNAFVGLPELRLDGLGEADARALLATAVRAPLDHGVRDRIVAEARGNPLALLELPSSVQMAGGFELPDAMSVPRRIEDNFRRRSGSLPAETQQLMLVAASEPTGDAALLWRAADHLGIDREAAAPAETARLLEIDTRVRFRHPLVRSAVYRAATAPELRRAHDALAVATDPQADPDRRAWHRAQSVLGTDEEAAAELERSADRALARGGFAAAAAFLRRATDLTPEPANRARRALDAANAKHCAGAPEAALELLESVDAGGLDALQRARLELLRAQITFHLTQGSEVPGMLLGAARMMAPLDLPLARETYLQAFDAATFTGGSGSGPGLLEIAEAVRAAPMPPGAPGPADLLLGGLVAVHTQGFEAGAPVLRRAVEAFREQVFPVETVRAGDAGNWLWLATRTAIGLFEDELAIVLADRYVRLAREAGALATLPAALVVSACVRVYTGELSLAAELADEAAALSQASGAMPLSFPQTYLGAWRGIDFEATDRYDAGVGEATERRRSIEATVALVAMAVLHNGRGNYPAAQKAASRACETYEPSIRWQALHELVEAAVRAGDPESALSATEELCARAHVTGTDWALGIAARSRALTTAGPGAEQHYREAIERLRRCRMVAFLARTHLVFGEWLRREGRRHDAREQLRTAHEVLSGMGAEPFAARAARELRATGEHARKRTAQPTDALTAQELTIARLVATGATSREVGAQLFLSPRTIEAPLRNIFRKLGLTSRRQLKELPLP</sequence>
<dbReference type="GO" id="GO:0003677">
    <property type="term" value="F:DNA binding"/>
    <property type="evidence" value="ECO:0007669"/>
    <property type="project" value="InterPro"/>
</dbReference>
<dbReference type="GO" id="GO:0006355">
    <property type="term" value="P:regulation of DNA-templated transcription"/>
    <property type="evidence" value="ECO:0007669"/>
    <property type="project" value="InterPro"/>
</dbReference>
<evidence type="ECO:0000313" key="5">
    <source>
        <dbReference type="Proteomes" id="UP000220340"/>
    </source>
</evidence>
<dbReference type="Gene3D" id="1.10.10.10">
    <property type="entry name" value="Winged helix-like DNA-binding domain superfamily/Winged helix DNA-binding domain"/>
    <property type="match status" value="1"/>
</dbReference>
<dbReference type="SUPFAM" id="SSF52540">
    <property type="entry name" value="P-loop containing nucleoside triphosphate hydrolases"/>
    <property type="match status" value="1"/>
</dbReference>
<dbReference type="InterPro" id="IPR011990">
    <property type="entry name" value="TPR-like_helical_dom_sf"/>
</dbReference>
<evidence type="ECO:0000256" key="2">
    <source>
        <dbReference type="ARBA" id="ARBA00022840"/>
    </source>
</evidence>
<dbReference type="Pfam" id="PF13191">
    <property type="entry name" value="AAA_16"/>
    <property type="match status" value="1"/>
</dbReference>
<dbReference type="GO" id="GO:0004016">
    <property type="term" value="F:adenylate cyclase activity"/>
    <property type="evidence" value="ECO:0007669"/>
    <property type="project" value="TreeGrafter"/>
</dbReference>
<accession>A0A2A7NS95</accession>
<evidence type="ECO:0000256" key="1">
    <source>
        <dbReference type="ARBA" id="ARBA00022741"/>
    </source>
</evidence>
<dbReference type="GO" id="GO:0005737">
    <property type="term" value="C:cytoplasm"/>
    <property type="evidence" value="ECO:0007669"/>
    <property type="project" value="TreeGrafter"/>
</dbReference>
<dbReference type="EMBL" id="PDCR01000022">
    <property type="protein sequence ID" value="PEG53163.1"/>
    <property type="molecule type" value="Genomic_DNA"/>
</dbReference>
<dbReference type="PRINTS" id="PR00038">
    <property type="entry name" value="HTHLUXR"/>
</dbReference>
<name>A0A2A7NS95_9MYCO</name>
<gene>
    <name evidence="4" type="ORF">CRI78_17395</name>
</gene>
<dbReference type="Pfam" id="PF00196">
    <property type="entry name" value="GerE"/>
    <property type="match status" value="1"/>
</dbReference>